<organism evidence="4 5">
    <name type="scientific">Cercospora zeae-maydis SCOH1-5</name>
    <dbReference type="NCBI Taxonomy" id="717836"/>
    <lineage>
        <taxon>Eukaryota</taxon>
        <taxon>Fungi</taxon>
        <taxon>Dikarya</taxon>
        <taxon>Ascomycota</taxon>
        <taxon>Pezizomycotina</taxon>
        <taxon>Dothideomycetes</taxon>
        <taxon>Dothideomycetidae</taxon>
        <taxon>Mycosphaerellales</taxon>
        <taxon>Mycosphaerellaceae</taxon>
        <taxon>Cercospora</taxon>
    </lineage>
</organism>
<gene>
    <name evidence="4" type="ORF">CERZMDRAFT_88230</name>
</gene>
<feature type="region of interest" description="Disordered" evidence="1">
    <location>
        <begin position="119"/>
        <end position="219"/>
    </location>
</feature>
<protein>
    <recommendedName>
        <fullName evidence="3">Apple domain-containing protein</fullName>
    </recommendedName>
</protein>
<reference evidence="4" key="1">
    <citation type="journal article" date="2020" name="Stud. Mycol.">
        <title>101 Dothideomycetes genomes: a test case for predicting lifestyles and emergence of pathogens.</title>
        <authorList>
            <person name="Haridas S."/>
            <person name="Albert R."/>
            <person name="Binder M."/>
            <person name="Bloem J."/>
            <person name="Labutti K."/>
            <person name="Salamov A."/>
            <person name="Andreopoulos B."/>
            <person name="Baker S."/>
            <person name="Barry K."/>
            <person name="Bills G."/>
            <person name="Bluhm B."/>
            <person name="Cannon C."/>
            <person name="Castanera R."/>
            <person name="Culley D."/>
            <person name="Daum C."/>
            <person name="Ezra D."/>
            <person name="Gonzalez J."/>
            <person name="Henrissat B."/>
            <person name="Kuo A."/>
            <person name="Liang C."/>
            <person name="Lipzen A."/>
            <person name="Lutzoni F."/>
            <person name="Magnuson J."/>
            <person name="Mondo S."/>
            <person name="Nolan M."/>
            <person name="Ohm R."/>
            <person name="Pangilinan J."/>
            <person name="Park H.-J."/>
            <person name="Ramirez L."/>
            <person name="Alfaro M."/>
            <person name="Sun H."/>
            <person name="Tritt A."/>
            <person name="Yoshinaga Y."/>
            <person name="Zwiers L.-H."/>
            <person name="Turgeon B."/>
            <person name="Goodwin S."/>
            <person name="Spatafora J."/>
            <person name="Crous P."/>
            <person name="Grigoriev I."/>
        </authorList>
    </citation>
    <scope>NUCLEOTIDE SEQUENCE</scope>
    <source>
        <strain evidence="4">SCOH1-5</strain>
    </source>
</reference>
<feature type="chain" id="PRO_5025342378" description="Apple domain-containing protein" evidence="2">
    <location>
        <begin position="17"/>
        <end position="335"/>
    </location>
</feature>
<evidence type="ECO:0000256" key="2">
    <source>
        <dbReference type="SAM" id="SignalP"/>
    </source>
</evidence>
<evidence type="ECO:0000259" key="3">
    <source>
        <dbReference type="PROSITE" id="PS50948"/>
    </source>
</evidence>
<name>A0A6A6F616_9PEZI</name>
<dbReference type="PROSITE" id="PS50948">
    <property type="entry name" value="PAN"/>
    <property type="match status" value="1"/>
</dbReference>
<feature type="signal peptide" evidence="2">
    <location>
        <begin position="1"/>
        <end position="16"/>
    </location>
</feature>
<sequence length="335" mass="35625">MRLIGLVAVLLPLASALPSPLDSAAELSHGTLEERSNKPTCGVSGYYRQNNPPYHTVSYTCNRYECHNICGKSSKCQSYSVGNGKCSLYKSKVAKTCASSSKSPYKFYDKACYCPKPPKTTTTKSTTRGTTRSTTASTTASTTPAQTTTTPVQTTTTPSSTTTTPGATTTTTPSVPTTTTTTTTTPVITTTSTSTNTTPSTTTPSTTTPSTTTTTSSPPICTLVAPAEVDTGLGFSFRRYFSGVGRTLDPNVPANSETGRPIVTTYPVDLPVEQVAQQCVEAASNKELPYLTVDLHFRISSREWQCVQYFGTNDDPSFYSVQDADVLCSFGYTAG</sequence>
<feature type="domain" description="Apple" evidence="3">
    <location>
        <begin position="41"/>
        <end position="112"/>
    </location>
</feature>
<dbReference type="Proteomes" id="UP000799539">
    <property type="component" value="Unassembled WGS sequence"/>
</dbReference>
<evidence type="ECO:0000313" key="5">
    <source>
        <dbReference type="Proteomes" id="UP000799539"/>
    </source>
</evidence>
<accession>A0A6A6F616</accession>
<dbReference type="OrthoDB" id="3649490at2759"/>
<proteinExistence type="predicted"/>
<keyword evidence="2" id="KW-0732">Signal</keyword>
<evidence type="ECO:0000313" key="4">
    <source>
        <dbReference type="EMBL" id="KAF2207757.1"/>
    </source>
</evidence>
<dbReference type="InterPro" id="IPR003609">
    <property type="entry name" value="Pan_app"/>
</dbReference>
<dbReference type="AlphaFoldDB" id="A0A6A6F616"/>
<dbReference type="EMBL" id="ML992700">
    <property type="protein sequence ID" value="KAF2207757.1"/>
    <property type="molecule type" value="Genomic_DNA"/>
</dbReference>
<evidence type="ECO:0000256" key="1">
    <source>
        <dbReference type="SAM" id="MobiDB-lite"/>
    </source>
</evidence>
<keyword evidence="5" id="KW-1185">Reference proteome</keyword>